<accession>A0AA48HA92</accession>
<gene>
    <name evidence="1" type="ORF">METEAL_37870</name>
</gene>
<proteinExistence type="predicted"/>
<sequence length="107" mass="11944">MKAVHEAINLREGNLIAVYLCEKGVPAEVRGGAHHSVRGELYNIRGLLPEVWVLDDADAPRAKAFVQDYLELLRKAPEGEPWTCPACGEVLEPQFQSCWKCQGERQA</sequence>
<keyword evidence="2" id="KW-1185">Reference proteome</keyword>
<dbReference type="RefSeq" id="WP_316413287.1">
    <property type="nucleotide sequence ID" value="NZ_AP027080.1"/>
</dbReference>
<dbReference type="Proteomes" id="UP001238179">
    <property type="component" value="Chromosome"/>
</dbReference>
<evidence type="ECO:0000313" key="1">
    <source>
        <dbReference type="EMBL" id="BDU74613.1"/>
    </source>
</evidence>
<dbReference type="EMBL" id="AP027080">
    <property type="protein sequence ID" value="BDU74613.1"/>
    <property type="molecule type" value="Genomic_DNA"/>
</dbReference>
<name>A0AA48HA92_9BACT</name>
<dbReference type="KEGG" id="msil:METEAL_37870"/>
<dbReference type="AlphaFoldDB" id="A0AA48HA92"/>
<reference evidence="2" key="1">
    <citation type="journal article" date="2023" name="Int. J. Syst. Evol. Microbiol.">
        <title>Mesoterricola silvestris gen. nov., sp. nov., Mesoterricola sediminis sp. nov., Geothrix oryzae sp. nov., Geothrix edaphica sp. nov., Geothrix rubra sp. nov., and Geothrix limicola sp. nov., six novel members of Acidobacteriota isolated from soils.</title>
        <authorList>
            <person name="Itoh H."/>
            <person name="Sugisawa Y."/>
            <person name="Mise K."/>
            <person name="Xu Z."/>
            <person name="Kuniyasu M."/>
            <person name="Ushijima N."/>
            <person name="Kawano K."/>
            <person name="Kobayashi E."/>
            <person name="Shiratori Y."/>
            <person name="Masuda Y."/>
            <person name="Senoo K."/>
        </authorList>
    </citation>
    <scope>NUCLEOTIDE SEQUENCE [LARGE SCALE GENOMIC DNA]</scope>
    <source>
        <strain evidence="2">W79</strain>
    </source>
</reference>
<evidence type="ECO:0008006" key="3">
    <source>
        <dbReference type="Google" id="ProtNLM"/>
    </source>
</evidence>
<evidence type="ECO:0000313" key="2">
    <source>
        <dbReference type="Proteomes" id="UP001238179"/>
    </source>
</evidence>
<organism evidence="1 2">
    <name type="scientific">Mesoterricola silvestris</name>
    <dbReference type="NCBI Taxonomy" id="2927979"/>
    <lineage>
        <taxon>Bacteria</taxon>
        <taxon>Pseudomonadati</taxon>
        <taxon>Acidobacteriota</taxon>
        <taxon>Holophagae</taxon>
        <taxon>Holophagales</taxon>
        <taxon>Holophagaceae</taxon>
        <taxon>Mesoterricola</taxon>
    </lineage>
</organism>
<protein>
    <recommendedName>
        <fullName evidence="3">DUF2007 domain-containing protein</fullName>
    </recommendedName>
</protein>